<dbReference type="PANTHER" id="PTHR35603:SF2">
    <property type="entry name" value="OUTER MEMBRANE LIPOPROTEIN"/>
    <property type="match status" value="1"/>
</dbReference>
<keyword evidence="3" id="KW-0732">Signal</keyword>
<keyword evidence="6" id="KW-1185">Reference proteome</keyword>
<comment type="subcellular location">
    <subcellularLocation>
        <location evidence="1">Membrane</location>
    </subcellularLocation>
</comment>
<dbReference type="PANTHER" id="PTHR35603">
    <property type="match status" value="1"/>
</dbReference>
<dbReference type="Pfam" id="PF05433">
    <property type="entry name" value="Rick_17kDa_Anti"/>
    <property type="match status" value="1"/>
</dbReference>
<evidence type="ECO:0000313" key="6">
    <source>
        <dbReference type="Proteomes" id="UP001620408"/>
    </source>
</evidence>
<feature type="chain" id="PRO_5046638337" evidence="3">
    <location>
        <begin position="25"/>
        <end position="170"/>
    </location>
</feature>
<evidence type="ECO:0000256" key="2">
    <source>
        <dbReference type="ARBA" id="ARBA00023136"/>
    </source>
</evidence>
<keyword evidence="2" id="KW-0472">Membrane</keyword>
<reference evidence="5 6" key="1">
    <citation type="submission" date="2020-10" db="EMBL/GenBank/DDBJ databases">
        <title>Phylogeny of dyella-like bacteria.</title>
        <authorList>
            <person name="Fu J."/>
        </authorList>
    </citation>
    <scope>NUCLEOTIDE SEQUENCE [LARGE SCALE GENOMIC DNA]</scope>
    <source>
        <strain evidence="5 6">BB4</strain>
    </source>
</reference>
<dbReference type="InterPro" id="IPR051407">
    <property type="entry name" value="Bact_OM_lipoprot/Surf_antigen"/>
</dbReference>
<sequence>MSTKRFLALTVSAALAFVTLSATAATGTNRPAAPSRPVADAGTLNGNVLIRNDGIFLRCTQCGTVESIEHNVTQGRDHGTAGAIIGAVAGGVLGNQVGRGNGRKLATVAGAVGGGFAGNKIGTGGGSESWTLRLRMGNGSYSNVTVPDASAIREGDLVQVDGDGNVTRIQ</sequence>
<comment type="caution">
    <text evidence="5">The sequence shown here is derived from an EMBL/GenBank/DDBJ whole genome shotgun (WGS) entry which is preliminary data.</text>
</comment>
<proteinExistence type="predicted"/>
<gene>
    <name evidence="5" type="ORF">ISS97_18680</name>
</gene>
<accession>A0ABW8K8Y3</accession>
<organism evidence="5 6">
    <name type="scientific">Dyella koreensis</name>
    <dbReference type="NCBI Taxonomy" id="311235"/>
    <lineage>
        <taxon>Bacteria</taxon>
        <taxon>Pseudomonadati</taxon>
        <taxon>Pseudomonadota</taxon>
        <taxon>Gammaproteobacteria</taxon>
        <taxon>Lysobacterales</taxon>
        <taxon>Rhodanobacteraceae</taxon>
        <taxon>Dyella</taxon>
    </lineage>
</organism>
<dbReference type="RefSeq" id="WP_379984656.1">
    <property type="nucleotide sequence ID" value="NZ_JADIKD010000012.1"/>
</dbReference>
<dbReference type="Proteomes" id="UP001620408">
    <property type="component" value="Unassembled WGS sequence"/>
</dbReference>
<dbReference type="InterPro" id="IPR008816">
    <property type="entry name" value="Gly_zipper_2TM_dom"/>
</dbReference>
<evidence type="ECO:0000313" key="5">
    <source>
        <dbReference type="EMBL" id="MFK2919301.1"/>
    </source>
</evidence>
<evidence type="ECO:0000256" key="1">
    <source>
        <dbReference type="ARBA" id="ARBA00004370"/>
    </source>
</evidence>
<protein>
    <submittedName>
        <fullName evidence="5">Glycine zipper 2TM domain-containing protein</fullName>
    </submittedName>
</protein>
<feature type="signal peptide" evidence="3">
    <location>
        <begin position="1"/>
        <end position="24"/>
    </location>
</feature>
<name>A0ABW8K8Y3_9GAMM</name>
<evidence type="ECO:0000259" key="4">
    <source>
        <dbReference type="Pfam" id="PF05433"/>
    </source>
</evidence>
<dbReference type="EMBL" id="JADIKD010000012">
    <property type="protein sequence ID" value="MFK2919301.1"/>
    <property type="molecule type" value="Genomic_DNA"/>
</dbReference>
<feature type="domain" description="Glycine zipper 2TM" evidence="4">
    <location>
        <begin position="81"/>
        <end position="122"/>
    </location>
</feature>
<evidence type="ECO:0000256" key="3">
    <source>
        <dbReference type="SAM" id="SignalP"/>
    </source>
</evidence>